<feature type="region of interest" description="Disordered" evidence="2">
    <location>
        <begin position="213"/>
        <end position="232"/>
    </location>
</feature>
<dbReference type="EMBL" id="CAJVPZ010004528">
    <property type="protein sequence ID" value="CAG8547561.1"/>
    <property type="molecule type" value="Genomic_DNA"/>
</dbReference>
<evidence type="ECO:0000313" key="5">
    <source>
        <dbReference type="Proteomes" id="UP000789396"/>
    </source>
</evidence>
<dbReference type="OrthoDB" id="10581668at2759"/>
<keyword evidence="3" id="KW-0812">Transmembrane</keyword>
<evidence type="ECO:0000256" key="1">
    <source>
        <dbReference type="SAM" id="Coils"/>
    </source>
</evidence>
<name>A0A9N9AWS4_9GLOM</name>
<feature type="compositionally biased region" description="Basic and acidic residues" evidence="2">
    <location>
        <begin position="213"/>
        <end position="227"/>
    </location>
</feature>
<comment type="caution">
    <text evidence="4">The sequence shown here is derived from an EMBL/GenBank/DDBJ whole genome shotgun (WGS) entry which is preliminary data.</text>
</comment>
<dbReference type="Proteomes" id="UP000789396">
    <property type="component" value="Unassembled WGS sequence"/>
</dbReference>
<proteinExistence type="predicted"/>
<keyword evidence="3" id="KW-0472">Membrane</keyword>
<evidence type="ECO:0000313" key="4">
    <source>
        <dbReference type="EMBL" id="CAG8547561.1"/>
    </source>
</evidence>
<feature type="coiled-coil region" evidence="1">
    <location>
        <begin position="17"/>
        <end position="104"/>
    </location>
</feature>
<dbReference type="AlphaFoldDB" id="A0A9N9AWS4"/>
<organism evidence="4 5">
    <name type="scientific">Racocetra fulgida</name>
    <dbReference type="NCBI Taxonomy" id="60492"/>
    <lineage>
        <taxon>Eukaryota</taxon>
        <taxon>Fungi</taxon>
        <taxon>Fungi incertae sedis</taxon>
        <taxon>Mucoromycota</taxon>
        <taxon>Glomeromycotina</taxon>
        <taxon>Glomeromycetes</taxon>
        <taxon>Diversisporales</taxon>
        <taxon>Gigasporaceae</taxon>
        <taxon>Racocetra</taxon>
    </lineage>
</organism>
<keyword evidence="1" id="KW-0175">Coiled coil</keyword>
<keyword evidence="3" id="KW-1133">Transmembrane helix</keyword>
<evidence type="ECO:0000256" key="2">
    <source>
        <dbReference type="SAM" id="MobiDB-lite"/>
    </source>
</evidence>
<reference evidence="4" key="1">
    <citation type="submission" date="2021-06" db="EMBL/GenBank/DDBJ databases">
        <authorList>
            <person name="Kallberg Y."/>
            <person name="Tangrot J."/>
            <person name="Rosling A."/>
        </authorList>
    </citation>
    <scope>NUCLEOTIDE SEQUENCE</scope>
    <source>
        <strain evidence="4">IN212</strain>
    </source>
</reference>
<sequence length="346" mass="40002">ELQIQENKYKNQVKDIINASMKEIEDKNKEIDKLTNQLQDANTQNTALQEAHNLAVELQKEHQKKLQTAEQAQESKLNELLAQAKNDKERLEAYESEVLRLTLANQHKDEEHFRQLKDKERILKLSSAKTHEISEKNAKIHGLSREKAALEIKEIGYKGEIELLEKQKKDLQEFQLKLSNEKTQEEKKNETLRQTVRDKDQEISNLAKAKQESNDKFLKEQREHNSTKTDITQKQAQITELENRLKNYEGGPIYKALSWVGEKTGFTALKNSVGHIAQVCGLIMLLFAFSYLWKWLIKPTIKNFKSEPTNKPNPPTKETLQPQPVEVMDIKPISQISVNEKTSPIS</sequence>
<keyword evidence="5" id="KW-1185">Reference proteome</keyword>
<feature type="non-terminal residue" evidence="4">
    <location>
        <position position="1"/>
    </location>
</feature>
<protein>
    <submittedName>
        <fullName evidence="4">16001_t:CDS:1</fullName>
    </submittedName>
</protein>
<feature type="transmembrane region" description="Helical" evidence="3">
    <location>
        <begin position="276"/>
        <end position="296"/>
    </location>
</feature>
<gene>
    <name evidence="4" type="ORF">RFULGI_LOCUS4502</name>
</gene>
<accession>A0A9N9AWS4</accession>
<evidence type="ECO:0000256" key="3">
    <source>
        <dbReference type="SAM" id="Phobius"/>
    </source>
</evidence>